<evidence type="ECO:0000313" key="2">
    <source>
        <dbReference type="EMBL" id="MBA2892741.1"/>
    </source>
</evidence>
<feature type="transmembrane region" description="Helical" evidence="1">
    <location>
        <begin position="143"/>
        <end position="163"/>
    </location>
</feature>
<gene>
    <name evidence="2" type="ORF">HNR30_004095</name>
</gene>
<feature type="transmembrane region" description="Helical" evidence="1">
    <location>
        <begin position="175"/>
        <end position="194"/>
    </location>
</feature>
<dbReference type="Proteomes" id="UP000530928">
    <property type="component" value="Unassembled WGS sequence"/>
</dbReference>
<keyword evidence="1" id="KW-0812">Transmembrane</keyword>
<feature type="transmembrane region" description="Helical" evidence="1">
    <location>
        <begin position="51"/>
        <end position="71"/>
    </location>
</feature>
<keyword evidence="1" id="KW-0472">Membrane</keyword>
<accession>A0A7W0CKG6</accession>
<proteinExistence type="predicted"/>
<reference evidence="2 3" key="1">
    <citation type="submission" date="2020-07" db="EMBL/GenBank/DDBJ databases">
        <title>Genomic Encyclopedia of Type Strains, Phase IV (KMG-IV): sequencing the most valuable type-strain genomes for metagenomic binning, comparative biology and taxonomic classification.</title>
        <authorList>
            <person name="Goeker M."/>
        </authorList>
    </citation>
    <scope>NUCLEOTIDE SEQUENCE [LARGE SCALE GENOMIC DNA]</scope>
    <source>
        <strain evidence="2 3">DSM 45533</strain>
    </source>
</reference>
<name>A0A7W0CKG6_9ACTN</name>
<organism evidence="2 3">
    <name type="scientific">Nonomuraea soli</name>
    <dbReference type="NCBI Taxonomy" id="1032476"/>
    <lineage>
        <taxon>Bacteria</taxon>
        <taxon>Bacillati</taxon>
        <taxon>Actinomycetota</taxon>
        <taxon>Actinomycetes</taxon>
        <taxon>Streptosporangiales</taxon>
        <taxon>Streptosporangiaceae</taxon>
        <taxon>Nonomuraea</taxon>
    </lineage>
</organism>
<keyword evidence="1" id="KW-1133">Transmembrane helix</keyword>
<dbReference type="EMBL" id="JACDUR010000004">
    <property type="protein sequence ID" value="MBA2892741.1"/>
    <property type="molecule type" value="Genomic_DNA"/>
</dbReference>
<keyword evidence="3" id="KW-1185">Reference proteome</keyword>
<feature type="transmembrane region" description="Helical" evidence="1">
    <location>
        <begin position="112"/>
        <end position="131"/>
    </location>
</feature>
<dbReference type="AlphaFoldDB" id="A0A7W0CKG6"/>
<evidence type="ECO:0000256" key="1">
    <source>
        <dbReference type="SAM" id="Phobius"/>
    </source>
</evidence>
<protein>
    <recommendedName>
        <fullName evidence="4">Ferric oxidoreductase domain-containing protein</fullName>
    </recommendedName>
</protein>
<feature type="transmembrane region" description="Helical" evidence="1">
    <location>
        <begin position="20"/>
        <end position="39"/>
    </location>
</feature>
<evidence type="ECO:0000313" key="3">
    <source>
        <dbReference type="Proteomes" id="UP000530928"/>
    </source>
</evidence>
<dbReference type="RefSeq" id="WP_181611471.1">
    <property type="nucleotide sequence ID" value="NZ_BAABAM010000003.1"/>
</dbReference>
<sequence>MLHRRQPRHATTLDTRNMRLGAIASFTAVLLSVIALARSPRGLEMLVFLDFYVGVFSLVSLTATVALGLLASERVLLAAPNRVRVQLAHRIAAAAGVAFLTIHIAMKIDRVSALGLAAAALVLMAATSGVLRGRFASTARPGLWRMLHGASYLAWPMAIMHGLSAGRAPAGWVTWAYLACLAAVGAALLVRLWATLIRPPAVPEKVHAPEVTAEAPAEPSTTTVPAVNAPVDLAQYRRAG</sequence>
<feature type="transmembrane region" description="Helical" evidence="1">
    <location>
        <begin position="87"/>
        <end position="106"/>
    </location>
</feature>
<comment type="caution">
    <text evidence="2">The sequence shown here is derived from an EMBL/GenBank/DDBJ whole genome shotgun (WGS) entry which is preliminary data.</text>
</comment>
<evidence type="ECO:0008006" key="4">
    <source>
        <dbReference type="Google" id="ProtNLM"/>
    </source>
</evidence>